<reference evidence="1" key="1">
    <citation type="journal article" date="2014" name="Front. Microbiol.">
        <title>High frequency of phylogenetically diverse reductive dehalogenase-homologous genes in deep subseafloor sedimentary metagenomes.</title>
        <authorList>
            <person name="Kawai M."/>
            <person name="Futagami T."/>
            <person name="Toyoda A."/>
            <person name="Takaki Y."/>
            <person name="Nishi S."/>
            <person name="Hori S."/>
            <person name="Arai W."/>
            <person name="Tsubouchi T."/>
            <person name="Morono Y."/>
            <person name="Uchiyama I."/>
            <person name="Ito T."/>
            <person name="Fujiyama A."/>
            <person name="Inagaki F."/>
            <person name="Takami H."/>
        </authorList>
    </citation>
    <scope>NUCLEOTIDE SEQUENCE</scope>
    <source>
        <strain evidence="1">Expedition CK06-06</strain>
    </source>
</reference>
<evidence type="ECO:0000313" key="1">
    <source>
        <dbReference type="EMBL" id="GAH10867.1"/>
    </source>
</evidence>
<comment type="caution">
    <text evidence="1">The sequence shown here is derived from an EMBL/GenBank/DDBJ whole genome shotgun (WGS) entry which is preliminary data.</text>
</comment>
<sequence>RFGGTRYSLRGSAISGPDQYIPKIKSLYTFPRNLDDPIPSEE</sequence>
<accession>X1CSU2</accession>
<proteinExistence type="predicted"/>
<organism evidence="1">
    <name type="scientific">marine sediment metagenome</name>
    <dbReference type="NCBI Taxonomy" id="412755"/>
    <lineage>
        <taxon>unclassified sequences</taxon>
        <taxon>metagenomes</taxon>
        <taxon>ecological metagenomes</taxon>
    </lineage>
</organism>
<gene>
    <name evidence="1" type="ORF">S01H4_57905</name>
</gene>
<name>X1CSU2_9ZZZZ</name>
<protein>
    <submittedName>
        <fullName evidence="1">Uncharacterized protein</fullName>
    </submittedName>
</protein>
<dbReference type="AlphaFoldDB" id="X1CSU2"/>
<dbReference type="EMBL" id="BART01033769">
    <property type="protein sequence ID" value="GAH10867.1"/>
    <property type="molecule type" value="Genomic_DNA"/>
</dbReference>
<feature type="non-terminal residue" evidence="1">
    <location>
        <position position="1"/>
    </location>
</feature>